<sequence>MTRVPSLKARALRYLSSRDYSRKELARKLLRFVEDGDDLGDLLAWLEAQGFLSDTRFAESLVRRRMGRYGNSRIKQELRNHQVTDALPDDAMQELIDNEAARAYEVWERKFGELATDQKERARQMRFLQQRGFSSEVIRKIMTKGKG</sequence>
<evidence type="ECO:0000256" key="2">
    <source>
        <dbReference type="ARBA" id="ARBA00009695"/>
    </source>
</evidence>
<comment type="similarity">
    <text evidence="2 5">Belongs to the RecX family.</text>
</comment>
<evidence type="ECO:0000259" key="8">
    <source>
        <dbReference type="Pfam" id="PF21982"/>
    </source>
</evidence>
<dbReference type="InterPro" id="IPR036388">
    <property type="entry name" value="WH-like_DNA-bd_sf"/>
</dbReference>
<feature type="domain" description="RecX third three-helical" evidence="7">
    <location>
        <begin position="99"/>
        <end position="142"/>
    </location>
</feature>
<dbReference type="Gene3D" id="1.10.10.10">
    <property type="entry name" value="Winged helix-like DNA-binding domain superfamily/Winged helix DNA-binding domain"/>
    <property type="match status" value="3"/>
</dbReference>
<dbReference type="PANTHER" id="PTHR33602">
    <property type="entry name" value="REGULATORY PROTEIN RECX FAMILY PROTEIN"/>
    <property type="match status" value="1"/>
</dbReference>
<dbReference type="GO" id="GO:0006282">
    <property type="term" value="P:regulation of DNA repair"/>
    <property type="evidence" value="ECO:0007669"/>
    <property type="project" value="UniProtKB-UniRule"/>
</dbReference>
<dbReference type="KEGG" id="ovb:NB640_08040"/>
<feature type="domain" description="RecX second three-helical" evidence="6">
    <location>
        <begin position="53"/>
        <end position="92"/>
    </location>
</feature>
<dbReference type="InterPro" id="IPR003783">
    <property type="entry name" value="Regulatory_RecX"/>
</dbReference>
<dbReference type="RefSeq" id="WP_269308217.1">
    <property type="nucleotide sequence ID" value="NZ_CP098242.1"/>
</dbReference>
<dbReference type="NCBIfam" id="NF001055">
    <property type="entry name" value="PRK00117.2-5"/>
    <property type="match status" value="1"/>
</dbReference>
<name>A0A9E9P2P3_9BURK</name>
<keyword evidence="4 5" id="KW-0963">Cytoplasm</keyword>
<evidence type="ECO:0000259" key="7">
    <source>
        <dbReference type="Pfam" id="PF21981"/>
    </source>
</evidence>
<dbReference type="InterPro" id="IPR053924">
    <property type="entry name" value="RecX_HTH_2nd"/>
</dbReference>
<evidence type="ECO:0000256" key="1">
    <source>
        <dbReference type="ARBA" id="ARBA00004496"/>
    </source>
</evidence>
<evidence type="ECO:0000259" key="6">
    <source>
        <dbReference type="Pfam" id="PF02631"/>
    </source>
</evidence>
<protein>
    <recommendedName>
        <fullName evidence="3 5">Regulatory protein RecX</fullName>
    </recommendedName>
</protein>
<feature type="domain" description="RecX first three-helical" evidence="8">
    <location>
        <begin position="8"/>
        <end position="31"/>
    </location>
</feature>
<dbReference type="PANTHER" id="PTHR33602:SF1">
    <property type="entry name" value="REGULATORY PROTEIN RECX FAMILY PROTEIN"/>
    <property type="match status" value="1"/>
</dbReference>
<evidence type="ECO:0000256" key="5">
    <source>
        <dbReference type="HAMAP-Rule" id="MF_01114"/>
    </source>
</evidence>
<organism evidence="9 10">
    <name type="scientific">Oxalobacter vibrioformis</name>
    <dbReference type="NCBI Taxonomy" id="933080"/>
    <lineage>
        <taxon>Bacteria</taxon>
        <taxon>Pseudomonadati</taxon>
        <taxon>Pseudomonadota</taxon>
        <taxon>Betaproteobacteria</taxon>
        <taxon>Burkholderiales</taxon>
        <taxon>Oxalobacteraceae</taxon>
        <taxon>Oxalobacter</taxon>
    </lineage>
</organism>
<keyword evidence="10" id="KW-1185">Reference proteome</keyword>
<dbReference type="InterPro" id="IPR053926">
    <property type="entry name" value="RecX_HTH_1st"/>
</dbReference>
<accession>A0A9E9P2P3</accession>
<dbReference type="Pfam" id="PF02631">
    <property type="entry name" value="RecX_HTH2"/>
    <property type="match status" value="1"/>
</dbReference>
<comment type="function">
    <text evidence="5">Modulates RecA activity.</text>
</comment>
<dbReference type="Pfam" id="PF21982">
    <property type="entry name" value="RecX_HTH1"/>
    <property type="match status" value="1"/>
</dbReference>
<dbReference type="GO" id="GO:0005737">
    <property type="term" value="C:cytoplasm"/>
    <property type="evidence" value="ECO:0007669"/>
    <property type="project" value="UniProtKB-SubCell"/>
</dbReference>
<evidence type="ECO:0000313" key="9">
    <source>
        <dbReference type="EMBL" id="WAW09223.1"/>
    </source>
</evidence>
<dbReference type="Pfam" id="PF21981">
    <property type="entry name" value="RecX_HTH3"/>
    <property type="match status" value="1"/>
</dbReference>
<dbReference type="EMBL" id="CP098242">
    <property type="protein sequence ID" value="WAW09223.1"/>
    <property type="molecule type" value="Genomic_DNA"/>
</dbReference>
<dbReference type="Proteomes" id="UP001156215">
    <property type="component" value="Chromosome"/>
</dbReference>
<dbReference type="AlphaFoldDB" id="A0A9E9P2P3"/>
<gene>
    <name evidence="5 9" type="primary">recX</name>
    <name evidence="9" type="ORF">NB640_08040</name>
</gene>
<proteinExistence type="inferred from homology"/>
<dbReference type="InterPro" id="IPR053925">
    <property type="entry name" value="RecX_HTH_3rd"/>
</dbReference>
<evidence type="ECO:0000313" key="10">
    <source>
        <dbReference type="Proteomes" id="UP001156215"/>
    </source>
</evidence>
<dbReference type="HAMAP" id="MF_01114">
    <property type="entry name" value="RecX"/>
    <property type="match status" value="1"/>
</dbReference>
<reference evidence="9" key="1">
    <citation type="journal article" date="2022" name="Front. Microbiol.">
        <title>New perspectives on an old grouping: The genomic and phenotypic variability of Oxalobacter formigenes and the implications for calcium oxalate stone prevention.</title>
        <authorList>
            <person name="Chmiel J.A."/>
            <person name="Carr C."/>
            <person name="Stuivenberg G.A."/>
            <person name="Venema R."/>
            <person name="Chanyi R.M."/>
            <person name="Al K.F."/>
            <person name="Giguere D."/>
            <person name="Say H."/>
            <person name="Akouris P.P."/>
            <person name="Dominguez Romero S.A."/>
            <person name="Kwong A."/>
            <person name="Tai V."/>
            <person name="Koval S.F."/>
            <person name="Razvi H."/>
            <person name="Bjazevic J."/>
            <person name="Burton J.P."/>
        </authorList>
    </citation>
    <scope>NUCLEOTIDE SEQUENCE</scope>
    <source>
        <strain evidence="9">WoOx3</strain>
    </source>
</reference>
<comment type="subcellular location">
    <subcellularLocation>
        <location evidence="1 5">Cytoplasm</location>
    </subcellularLocation>
</comment>
<evidence type="ECO:0000256" key="3">
    <source>
        <dbReference type="ARBA" id="ARBA00018111"/>
    </source>
</evidence>
<evidence type="ECO:0000256" key="4">
    <source>
        <dbReference type="ARBA" id="ARBA00022490"/>
    </source>
</evidence>